<feature type="region of interest" description="Disordered" evidence="1">
    <location>
        <begin position="1"/>
        <end position="21"/>
    </location>
</feature>
<feature type="region of interest" description="Disordered" evidence="1">
    <location>
        <begin position="70"/>
        <end position="100"/>
    </location>
</feature>
<comment type="caution">
    <text evidence="2">The sequence shown here is derived from an EMBL/GenBank/DDBJ whole genome shotgun (WGS) entry which is preliminary data.</text>
</comment>
<name>A0ABQ4HYR0_9ACTN</name>
<keyword evidence="3" id="KW-1185">Reference proteome</keyword>
<feature type="compositionally biased region" description="Basic residues" evidence="1">
    <location>
        <begin position="79"/>
        <end position="94"/>
    </location>
</feature>
<accession>A0ABQ4HYR0</accession>
<dbReference type="RefSeq" id="WP_204009451.1">
    <property type="nucleotide sequence ID" value="NZ_BOOZ01000024.1"/>
</dbReference>
<evidence type="ECO:0000313" key="2">
    <source>
        <dbReference type="EMBL" id="GIJ10752.1"/>
    </source>
</evidence>
<evidence type="ECO:0000313" key="3">
    <source>
        <dbReference type="Proteomes" id="UP000647017"/>
    </source>
</evidence>
<dbReference type="EMBL" id="BOOZ01000024">
    <property type="protein sequence ID" value="GIJ10752.1"/>
    <property type="molecule type" value="Genomic_DNA"/>
</dbReference>
<proteinExistence type="predicted"/>
<gene>
    <name evidence="2" type="ORF">Van01_39660</name>
</gene>
<protein>
    <submittedName>
        <fullName evidence="2">Uncharacterized protein</fullName>
    </submittedName>
</protein>
<dbReference type="Proteomes" id="UP000647017">
    <property type="component" value="Unassembled WGS sequence"/>
</dbReference>
<organism evidence="2 3">
    <name type="scientific">Micromonospora andamanensis</name>
    <dbReference type="NCBI Taxonomy" id="1287068"/>
    <lineage>
        <taxon>Bacteria</taxon>
        <taxon>Bacillati</taxon>
        <taxon>Actinomycetota</taxon>
        <taxon>Actinomycetes</taxon>
        <taxon>Micromonosporales</taxon>
        <taxon>Micromonosporaceae</taxon>
        <taxon>Micromonospora</taxon>
    </lineage>
</organism>
<sequence length="117" mass="13371">MAEIRTIRTARKPHRCDTDTGHRCRTTIQPGQRYLIAAMPPNSELGNTGWWVVKICQPCAEQYGTAIDEQATPLDTTTRARRPRTRAARHRPARRHVDEPRLHRPVVDVHLPAHDIA</sequence>
<evidence type="ECO:0000256" key="1">
    <source>
        <dbReference type="SAM" id="MobiDB-lite"/>
    </source>
</evidence>
<reference evidence="2 3" key="1">
    <citation type="submission" date="2021-01" db="EMBL/GenBank/DDBJ databases">
        <title>Whole genome shotgun sequence of Verrucosispora andamanensis NBRC 109075.</title>
        <authorList>
            <person name="Komaki H."/>
            <person name="Tamura T."/>
        </authorList>
    </citation>
    <scope>NUCLEOTIDE SEQUENCE [LARGE SCALE GENOMIC DNA]</scope>
    <source>
        <strain evidence="2 3">NBRC 109075</strain>
    </source>
</reference>